<dbReference type="EMBL" id="CP009440">
    <property type="protein sequence ID" value="AJI53856.1"/>
    <property type="molecule type" value="Genomic_DNA"/>
</dbReference>
<dbReference type="GO" id="GO:0016887">
    <property type="term" value="F:ATP hydrolysis activity"/>
    <property type="evidence" value="ECO:0007669"/>
    <property type="project" value="InterPro"/>
</dbReference>
<organism evidence="6 7">
    <name type="scientific">Francisella philomiragia</name>
    <dbReference type="NCBI Taxonomy" id="28110"/>
    <lineage>
        <taxon>Bacteria</taxon>
        <taxon>Pseudomonadati</taxon>
        <taxon>Pseudomonadota</taxon>
        <taxon>Gammaproteobacteria</taxon>
        <taxon>Thiotrichales</taxon>
        <taxon>Francisellaceae</taxon>
        <taxon>Francisella</taxon>
    </lineage>
</organism>
<sequence length="439" mass="49373">MSSKKIFTVEKVNKQFNIKGGHTLKVLDNIDFTLHEGEIVALLGKSGSGKSTLLRIIAGLLSPSSGEVMYRGKKVSAPVPDISMVFQSFALMPWLTVLQNVELGLEARNIPAKERKKRALKAIDMVGLDGFENAYPKELSGGMKQRVGFARALVLEPDVLLMDEPFSALDILTAENLREDLLDLWENNEAMKGILYVTHSIEEAVLTADRIIIFGSNPGFIRGELKINIPHPRSSQDPSVADLVDQVYRMMTTAQTKELSERMNKKTAITIGYRLPDVDISEMNGLLDEMAEIKDVEAVDLPQLADDLHLDIDDLFPIIEILSILRFAEVSDGDIKMTAMGRKFIDSNIDDRKFIFGRLFLKYIPLARHVVKVLSERESQSAPKSRFLAELDDYYPMEVAERVFDTFIDWARYAELVYYDANTGVISLDDNAAEYIKKM</sequence>
<dbReference type="OrthoDB" id="9802264at2"/>
<evidence type="ECO:0000256" key="2">
    <source>
        <dbReference type="ARBA" id="ARBA00022448"/>
    </source>
</evidence>
<dbReference type="GO" id="GO:0005524">
    <property type="term" value="F:ATP binding"/>
    <property type="evidence" value="ECO:0007669"/>
    <property type="project" value="UniProtKB-KW"/>
</dbReference>
<evidence type="ECO:0000259" key="5">
    <source>
        <dbReference type="PROSITE" id="PS50893"/>
    </source>
</evidence>
<dbReference type="KEGG" id="fpz:LA55_115"/>
<keyword evidence="2" id="KW-0813">Transport</keyword>
<dbReference type="Pfam" id="PF09821">
    <property type="entry name" value="AAA_assoc_C"/>
    <property type="match status" value="1"/>
</dbReference>
<dbReference type="InterPro" id="IPR027417">
    <property type="entry name" value="P-loop_NTPase"/>
</dbReference>
<evidence type="ECO:0000256" key="4">
    <source>
        <dbReference type="ARBA" id="ARBA00022840"/>
    </source>
</evidence>
<dbReference type="PANTHER" id="PTHR42788:SF13">
    <property type="entry name" value="ALIPHATIC SULFONATES IMPORT ATP-BINDING PROTEIN SSUB"/>
    <property type="match status" value="1"/>
</dbReference>
<evidence type="ECO:0000256" key="3">
    <source>
        <dbReference type="ARBA" id="ARBA00022741"/>
    </source>
</evidence>
<keyword evidence="3" id="KW-0547">Nucleotide-binding</keyword>
<comment type="similarity">
    <text evidence="1">Belongs to the ABC transporter superfamily.</text>
</comment>
<keyword evidence="4" id="KW-0067">ATP-binding</keyword>
<name>A0A0B6D4R3_9GAMM</name>
<dbReference type="Pfam" id="PF00005">
    <property type="entry name" value="ABC_tran"/>
    <property type="match status" value="1"/>
</dbReference>
<dbReference type="InterPro" id="IPR003439">
    <property type="entry name" value="ABC_transporter-like_ATP-bd"/>
</dbReference>
<dbReference type="InterPro" id="IPR017871">
    <property type="entry name" value="ABC_transporter-like_CS"/>
</dbReference>
<accession>A0A0B6D4R3</accession>
<evidence type="ECO:0000256" key="1">
    <source>
        <dbReference type="ARBA" id="ARBA00005417"/>
    </source>
</evidence>
<dbReference type="SUPFAM" id="SSF52540">
    <property type="entry name" value="P-loop containing nucleoside triphosphate hydrolases"/>
    <property type="match status" value="1"/>
</dbReference>
<dbReference type="CDD" id="cd03293">
    <property type="entry name" value="ABC_NrtD_SsuB_transporters"/>
    <property type="match status" value="1"/>
</dbReference>
<dbReference type="PROSITE" id="PS00211">
    <property type="entry name" value="ABC_TRANSPORTER_1"/>
    <property type="match status" value="1"/>
</dbReference>
<dbReference type="InterPro" id="IPR050166">
    <property type="entry name" value="ABC_transporter_ATP-bind"/>
</dbReference>
<dbReference type="InterPro" id="IPR018632">
    <property type="entry name" value="AAA-associated_dom_C"/>
</dbReference>
<feature type="domain" description="ABC transporter" evidence="5">
    <location>
        <begin position="7"/>
        <end position="241"/>
    </location>
</feature>
<dbReference type="SMART" id="SM00382">
    <property type="entry name" value="AAA"/>
    <property type="match status" value="1"/>
</dbReference>
<proteinExistence type="inferred from homology"/>
<dbReference type="Proteomes" id="UP000031830">
    <property type="component" value="Chromosome"/>
</dbReference>
<evidence type="ECO:0000313" key="7">
    <source>
        <dbReference type="Proteomes" id="UP000031830"/>
    </source>
</evidence>
<reference evidence="6 7" key="1">
    <citation type="journal article" date="2015" name="Genome Announc.">
        <title>Genome sequencing of 18 francisella strains to aid in assay development and testing.</title>
        <authorList>
            <person name="Johnson S.L."/>
            <person name="Daligault H.E."/>
            <person name="Davenport K.W."/>
            <person name="Coyne S.R."/>
            <person name="Frey K.G."/>
            <person name="Koroleva G.I."/>
            <person name="Broomall S.M."/>
            <person name="Bishop-Lilly K.A."/>
            <person name="Bruce D.C."/>
            <person name="Chertkov O."/>
            <person name="Freitas T."/>
            <person name="Jaissle J."/>
            <person name="Ladner J.T."/>
            <person name="Rosenzweig C.N."/>
            <person name="Gibbons H.S."/>
            <person name="Palacios G.F."/>
            <person name="Redden C.L."/>
            <person name="Xu Y."/>
            <person name="Minogue T.D."/>
            <person name="Chain P.S."/>
        </authorList>
    </citation>
    <scope>NUCLEOTIDE SEQUENCE [LARGE SCALE GENOMIC DNA]</scope>
    <source>
        <strain evidence="6 7">GA01-2794</strain>
    </source>
</reference>
<evidence type="ECO:0000313" key="6">
    <source>
        <dbReference type="EMBL" id="AJI53856.1"/>
    </source>
</evidence>
<protein>
    <submittedName>
        <fullName evidence="6">ABC transporter family protein</fullName>
    </submittedName>
</protein>
<dbReference type="AlphaFoldDB" id="A0A0B6D4R3"/>
<dbReference type="STRING" id="28110.KU46_663"/>
<dbReference type="Gene3D" id="3.40.50.300">
    <property type="entry name" value="P-loop containing nucleotide triphosphate hydrolases"/>
    <property type="match status" value="1"/>
</dbReference>
<dbReference type="PROSITE" id="PS50893">
    <property type="entry name" value="ABC_TRANSPORTER_2"/>
    <property type="match status" value="1"/>
</dbReference>
<dbReference type="InterPro" id="IPR003593">
    <property type="entry name" value="AAA+_ATPase"/>
</dbReference>
<dbReference type="RefSeq" id="WP_044525425.1">
    <property type="nucleotide sequence ID" value="NZ_CP009440.1"/>
</dbReference>
<gene>
    <name evidence="6" type="ORF">LA55_115</name>
</gene>
<dbReference type="PANTHER" id="PTHR42788">
    <property type="entry name" value="TAURINE IMPORT ATP-BINDING PROTEIN-RELATED"/>
    <property type="match status" value="1"/>
</dbReference>